<proteinExistence type="predicted"/>
<gene>
    <name evidence="1" type="ORF">CRV2_00021049</name>
</gene>
<organism evidence="1 2">
    <name type="scientific">Clonostachys rosea f. rosea IK726</name>
    <dbReference type="NCBI Taxonomy" id="1349383"/>
    <lineage>
        <taxon>Eukaryota</taxon>
        <taxon>Fungi</taxon>
        <taxon>Dikarya</taxon>
        <taxon>Ascomycota</taxon>
        <taxon>Pezizomycotina</taxon>
        <taxon>Sordariomycetes</taxon>
        <taxon>Hypocreomycetidae</taxon>
        <taxon>Hypocreales</taxon>
        <taxon>Bionectriaceae</taxon>
        <taxon>Clonostachys</taxon>
    </lineage>
</organism>
<protein>
    <submittedName>
        <fullName evidence="1">Uncharacterized protein</fullName>
    </submittedName>
</protein>
<evidence type="ECO:0000313" key="2">
    <source>
        <dbReference type="Proteomes" id="UP000836387"/>
    </source>
</evidence>
<comment type="caution">
    <text evidence="1">The sequence shown here is derived from an EMBL/GenBank/DDBJ whole genome shotgun (WGS) entry which is preliminary data.</text>
</comment>
<evidence type="ECO:0000313" key="1">
    <source>
        <dbReference type="EMBL" id="CAG9951837.1"/>
    </source>
</evidence>
<reference evidence="1" key="2">
    <citation type="submission" date="2021-10" db="EMBL/GenBank/DDBJ databases">
        <authorList>
            <person name="Piombo E."/>
        </authorList>
    </citation>
    <scope>NUCLEOTIDE SEQUENCE</scope>
</reference>
<name>A0ACA9UFH3_BIOOC</name>
<keyword evidence="2" id="KW-1185">Reference proteome</keyword>
<reference evidence="1" key="1">
    <citation type="submission" date="2020-04" db="EMBL/GenBank/DDBJ databases">
        <authorList>
            <person name="Broberg M."/>
        </authorList>
    </citation>
    <scope>NUCLEOTIDE SEQUENCE</scope>
</reference>
<sequence>MNPSSYTITPGSITANTGDRPNVVEVNDAATLARMVDILDELPTTVQPSIYIDIEGVNLSRHGTVSIMQIHHLSPECTYLIDVYTLGKECFSTPGGKGRTLKHILESETVLKVFFDVRNDSDALYSHYQISLAGIYDLQLMELATRTFSKRCVNGLSRCIERDAPLSSRERSIWAQTKDNGVRLFAPEKGGRYEVFNERPMLDGIKSYCAQDVQILPRLWEYYNGRISHQWRDRVIAESKARVQLSQSPTYQGKGNIWPWLPLETAPWSLDKMSPETNPDQFPGESLDPEGWEALVAPGKKGVTYACYAYLNEQEPCLLQDLAFQAESADLEQLLGIAHRSTSITPDQTRLFELMGDLARASGTEWKDVSKLTDALKAAESFVSLLGNRSGQTVLSLLRSGTEAELAELVTKGRAHQDKVREELSRIAAEREKLDQEEKNLLNAFQAEERVFVKDATKGVIRGVRMAEDALVDKFLELHCLL</sequence>
<dbReference type="Proteomes" id="UP000836387">
    <property type="component" value="Unassembled WGS sequence"/>
</dbReference>
<dbReference type="EMBL" id="CADEHS020000424">
    <property type="protein sequence ID" value="CAG9951837.1"/>
    <property type="molecule type" value="Genomic_DNA"/>
</dbReference>
<accession>A0ACA9UFH3</accession>